<dbReference type="PANTHER" id="PTHR30055:SF234">
    <property type="entry name" value="HTH-TYPE TRANSCRIPTIONAL REGULATOR BETI"/>
    <property type="match status" value="1"/>
</dbReference>
<evidence type="ECO:0000256" key="1">
    <source>
        <dbReference type="ARBA" id="ARBA00023015"/>
    </source>
</evidence>
<evidence type="ECO:0000256" key="4">
    <source>
        <dbReference type="PROSITE-ProRule" id="PRU00335"/>
    </source>
</evidence>
<proteinExistence type="predicted"/>
<dbReference type="Proteomes" id="UP000460272">
    <property type="component" value="Unassembled WGS sequence"/>
</dbReference>
<dbReference type="AlphaFoldDB" id="A0A6P2C8S8"/>
<accession>A0A6P2C8S8</accession>
<evidence type="ECO:0000256" key="3">
    <source>
        <dbReference type="ARBA" id="ARBA00023163"/>
    </source>
</evidence>
<dbReference type="InterPro" id="IPR001647">
    <property type="entry name" value="HTH_TetR"/>
</dbReference>
<dbReference type="PANTHER" id="PTHR30055">
    <property type="entry name" value="HTH-TYPE TRANSCRIPTIONAL REGULATOR RUTR"/>
    <property type="match status" value="1"/>
</dbReference>
<gene>
    <name evidence="6" type="ORF">EAS64_00295</name>
</gene>
<dbReference type="InterPro" id="IPR009057">
    <property type="entry name" value="Homeodomain-like_sf"/>
</dbReference>
<keyword evidence="1" id="KW-0805">Transcription regulation</keyword>
<evidence type="ECO:0000313" key="7">
    <source>
        <dbReference type="Proteomes" id="UP000460272"/>
    </source>
</evidence>
<evidence type="ECO:0000256" key="2">
    <source>
        <dbReference type="ARBA" id="ARBA00023125"/>
    </source>
</evidence>
<dbReference type="OrthoDB" id="9814200at2"/>
<keyword evidence="3" id="KW-0804">Transcription</keyword>
<keyword evidence="7" id="KW-1185">Reference proteome</keyword>
<dbReference type="Gene3D" id="1.10.357.10">
    <property type="entry name" value="Tetracycline Repressor, domain 2"/>
    <property type="match status" value="2"/>
</dbReference>
<protein>
    <submittedName>
        <fullName evidence="6">TetR/AcrR family transcriptional regulator</fullName>
    </submittedName>
</protein>
<keyword evidence="2 4" id="KW-0238">DNA-binding</keyword>
<dbReference type="GO" id="GO:0000976">
    <property type="term" value="F:transcription cis-regulatory region binding"/>
    <property type="evidence" value="ECO:0007669"/>
    <property type="project" value="TreeGrafter"/>
</dbReference>
<evidence type="ECO:0000313" key="6">
    <source>
        <dbReference type="EMBL" id="TVZ05953.1"/>
    </source>
</evidence>
<evidence type="ECO:0000259" key="5">
    <source>
        <dbReference type="PROSITE" id="PS50977"/>
    </source>
</evidence>
<reference evidence="6 7" key="1">
    <citation type="submission" date="2018-11" db="EMBL/GenBank/DDBJ databases">
        <title>Trebonia kvetii gen.nov., sp.nov., a novel acidophilic actinobacterium, and proposal of the new actinobacterial family Treboniaceae fam. nov.</title>
        <authorList>
            <person name="Rapoport D."/>
            <person name="Sagova-Mareckova M."/>
            <person name="Sedlacek I."/>
            <person name="Provaznik J."/>
            <person name="Kralova S."/>
            <person name="Pavlinic D."/>
            <person name="Benes V."/>
            <person name="Kopecky J."/>
        </authorList>
    </citation>
    <scope>NUCLEOTIDE SEQUENCE [LARGE SCALE GENOMIC DNA]</scope>
    <source>
        <strain evidence="6 7">15Tr583</strain>
    </source>
</reference>
<feature type="DNA-binding region" description="H-T-H motif" evidence="4">
    <location>
        <begin position="39"/>
        <end position="58"/>
    </location>
</feature>
<dbReference type="PRINTS" id="PR00455">
    <property type="entry name" value="HTHTETR"/>
</dbReference>
<feature type="domain" description="HTH tetR-type" evidence="5">
    <location>
        <begin position="234"/>
        <end position="294"/>
    </location>
</feature>
<dbReference type="InterPro" id="IPR036271">
    <property type="entry name" value="Tet_transcr_reg_TetR-rel_C_sf"/>
</dbReference>
<dbReference type="PROSITE" id="PS50977">
    <property type="entry name" value="HTH_TETR_2"/>
    <property type="match status" value="2"/>
</dbReference>
<dbReference type="SUPFAM" id="SSF46689">
    <property type="entry name" value="Homeodomain-like"/>
    <property type="match status" value="2"/>
</dbReference>
<dbReference type="Gene3D" id="1.10.10.60">
    <property type="entry name" value="Homeodomain-like"/>
    <property type="match status" value="2"/>
</dbReference>
<feature type="DNA-binding region" description="H-T-H motif" evidence="4">
    <location>
        <begin position="257"/>
        <end position="276"/>
    </location>
</feature>
<feature type="domain" description="HTH tetR-type" evidence="5">
    <location>
        <begin position="16"/>
        <end position="76"/>
    </location>
</feature>
<dbReference type="SUPFAM" id="SSF48498">
    <property type="entry name" value="Tetracyclin repressor-like, C-terminal domain"/>
    <property type="match status" value="1"/>
</dbReference>
<dbReference type="Pfam" id="PF00440">
    <property type="entry name" value="TetR_N"/>
    <property type="match status" value="2"/>
</dbReference>
<comment type="caution">
    <text evidence="6">The sequence shown here is derived from an EMBL/GenBank/DDBJ whole genome shotgun (WGS) entry which is preliminary data.</text>
</comment>
<dbReference type="GO" id="GO:0003700">
    <property type="term" value="F:DNA-binding transcription factor activity"/>
    <property type="evidence" value="ECO:0007669"/>
    <property type="project" value="TreeGrafter"/>
</dbReference>
<dbReference type="InterPro" id="IPR050109">
    <property type="entry name" value="HTH-type_TetR-like_transc_reg"/>
</dbReference>
<dbReference type="EMBL" id="RPFW01000001">
    <property type="protein sequence ID" value="TVZ05953.1"/>
    <property type="molecule type" value="Genomic_DNA"/>
</dbReference>
<dbReference type="RefSeq" id="WP_145850706.1">
    <property type="nucleotide sequence ID" value="NZ_RPFW01000001.1"/>
</dbReference>
<organism evidence="6 7">
    <name type="scientific">Trebonia kvetii</name>
    <dbReference type="NCBI Taxonomy" id="2480626"/>
    <lineage>
        <taxon>Bacteria</taxon>
        <taxon>Bacillati</taxon>
        <taxon>Actinomycetota</taxon>
        <taxon>Actinomycetes</taxon>
        <taxon>Streptosporangiales</taxon>
        <taxon>Treboniaceae</taxon>
        <taxon>Trebonia</taxon>
    </lineage>
</organism>
<name>A0A6P2C8S8_9ACTN</name>
<sequence length="420" mass="45367">MTASPLPAAVPSTGVRRRRDEILNAAAELFATTGYTKTSMRDVAAASGILAGSLYHHFESKEAIAVELVENYHADLVDAERKFSHADGDTVAALRQFTREIAAVSFRHPAAVQIRMFDAPSTASPSLKTVIHADPASLGRRWRTLIGAAVADGAIGPEVDPRLLRHVLYRVTMQAGSTATAWQASAREVADCLTAIIFYGVASPPPRLGGESAAIAAVNETARQWAADARERLAGRRGAVLAAARDQFALRGFESTTMRDIADAAGLTASNLYRYFKSKDSMIIEILSDFSDRLLAAYQEVLDTGTTVIETLDALMWLLQQASRQYAPEIDILQGYGRLTALGVTEHYERGARTRLRLLSQLIAAGVAAGELNDVAGPERVAAAVRELLWSPMRDLAAVAPARAREFYRHIVLSGAVTRP</sequence>